<evidence type="ECO:0000313" key="1">
    <source>
        <dbReference type="EMBL" id="EKS36844.1"/>
    </source>
</evidence>
<accession>K8P7V8</accession>
<keyword evidence="2" id="KW-1185">Reference proteome</keyword>
<gene>
    <name evidence="1" type="ORF">HMPREF9695_03262</name>
</gene>
<organism evidence="1 2">
    <name type="scientific">Afipia broomeae ATCC 49717</name>
    <dbReference type="NCBI Taxonomy" id="883078"/>
    <lineage>
        <taxon>Bacteria</taxon>
        <taxon>Pseudomonadati</taxon>
        <taxon>Pseudomonadota</taxon>
        <taxon>Alphaproteobacteria</taxon>
        <taxon>Hyphomicrobiales</taxon>
        <taxon>Nitrobacteraceae</taxon>
        <taxon>Afipia</taxon>
    </lineage>
</organism>
<dbReference type="HOGENOM" id="CLU_198739_0_0_5"/>
<comment type="caution">
    <text evidence="1">The sequence shown here is derived from an EMBL/GenBank/DDBJ whole genome shotgun (WGS) entry which is preliminary data.</text>
</comment>
<sequence length="57" mass="6011">MKTSLVVVSASLTLAIILVAGFLIATQARGHDIYDGGTHHLWKIKNAPAAMKAKPIA</sequence>
<protein>
    <submittedName>
        <fullName evidence="1">Uncharacterized protein</fullName>
    </submittedName>
</protein>
<dbReference type="Proteomes" id="UP000001096">
    <property type="component" value="Unassembled WGS sequence"/>
</dbReference>
<dbReference type="AlphaFoldDB" id="K8P7V8"/>
<evidence type="ECO:0000313" key="2">
    <source>
        <dbReference type="Proteomes" id="UP000001096"/>
    </source>
</evidence>
<dbReference type="EMBL" id="AGWX01000004">
    <property type="protein sequence ID" value="EKS36844.1"/>
    <property type="molecule type" value="Genomic_DNA"/>
</dbReference>
<proteinExistence type="predicted"/>
<reference evidence="1 2" key="1">
    <citation type="submission" date="2012-04" db="EMBL/GenBank/DDBJ databases">
        <title>The Genome Sequence of Afipia broomeae ATCC 49717.</title>
        <authorList>
            <consortium name="The Broad Institute Genome Sequencing Platform"/>
            <person name="Earl A."/>
            <person name="Ward D."/>
            <person name="Feldgarden M."/>
            <person name="Gevers D."/>
            <person name="Huys G."/>
            <person name="Walker B."/>
            <person name="Young S.K."/>
            <person name="Zeng Q."/>
            <person name="Gargeya S."/>
            <person name="Fitzgerald M."/>
            <person name="Haas B."/>
            <person name="Abouelleil A."/>
            <person name="Alvarado L."/>
            <person name="Arachchi H.M."/>
            <person name="Berlin A."/>
            <person name="Chapman S.B."/>
            <person name="Goldberg J."/>
            <person name="Griggs A."/>
            <person name="Gujja S."/>
            <person name="Hansen M."/>
            <person name="Howarth C."/>
            <person name="Imamovic A."/>
            <person name="Larimer J."/>
            <person name="McCowen C."/>
            <person name="Montmayeur A."/>
            <person name="Murphy C."/>
            <person name="Neiman D."/>
            <person name="Pearson M."/>
            <person name="Priest M."/>
            <person name="Roberts A."/>
            <person name="Saif S."/>
            <person name="Shea T."/>
            <person name="Sisk P."/>
            <person name="Sykes S."/>
            <person name="Wortman J."/>
            <person name="Nusbaum C."/>
            <person name="Birren B."/>
        </authorList>
    </citation>
    <scope>NUCLEOTIDE SEQUENCE [LARGE SCALE GENOMIC DNA]</scope>
    <source>
        <strain evidence="1 2">ATCC 49717</strain>
    </source>
</reference>
<dbReference type="RefSeq" id="WP_006021965.1">
    <property type="nucleotide sequence ID" value="NZ_KB375283.1"/>
</dbReference>
<name>K8P7V8_9BRAD</name>